<gene>
    <name evidence="1" type="ORF">CHILSU_LOCUS7913</name>
</gene>
<protein>
    <recommendedName>
        <fullName evidence="3">DNA-directed DNA polymerase</fullName>
    </recommendedName>
</protein>
<dbReference type="Gene3D" id="3.40.1800.10">
    <property type="entry name" value="His-Me finger endonucleases"/>
    <property type="match status" value="1"/>
</dbReference>
<dbReference type="InterPro" id="IPR044925">
    <property type="entry name" value="His-Me_finger_sf"/>
</dbReference>
<dbReference type="InterPro" id="IPR023211">
    <property type="entry name" value="DNA_pol_palm_dom_sf"/>
</dbReference>
<keyword evidence="2" id="KW-1185">Reference proteome</keyword>
<dbReference type="Gene3D" id="3.90.1600.10">
    <property type="entry name" value="Palm domain of DNA polymerase"/>
    <property type="match status" value="1"/>
</dbReference>
<accession>A0ABN8BDQ5</accession>
<name>A0ABN8BDQ5_CHISP</name>
<dbReference type="SUPFAM" id="SSF54060">
    <property type="entry name" value="His-Me finger endonucleases"/>
    <property type="match status" value="1"/>
</dbReference>
<sequence>MSNRSIYCTVCDVSVNSNRFSAHLKSNLHKNNSAIDLSDGIEKICSAFRNRIASYRLSNSDAETGAPADFLRGMRARVLQLLQARQLTLNSIKVNFELFAEFYLRSNGTDKCEIKSFATENIVVHKNFDFNDFFSQVVAIISSKIDEFQERDSGWLFLRNLHLEININKYNPLRASKFIDLPKSLKLKRACINIHNSDNFCFLWSIMAALFPAENNAHRTSSYPHFENVLNIKNMTFPVNFSDIKTFEKNNSNISINVYGLKNKTNIVGPLYRTQNKKKNHINLLFIEKGNLTHYCLIKNLSRLLRSQLTKHHSKIYFCDDCMIFFENASKFNAHVCGGVATILPRRGTLIQFKNYEKMQDMPFVIYADFESLLQMSPELGPSSNCTKTLQKHIPAAFAYYVVCSYDSSLNKYVSYRGEDCVDKFIDYLKGDVLKIFQLYKNTIPMNKLTAEETESYHTTKLCYLCNQMLFDDRVRDHCHLTGRYRGAIHSYCNLKYRLPQFVPVFFHNLSGYDCHLFIRQLAQTSAPGLSFDAMLLKTKVKLQLIEDLEIIRLIQKGIRGELRQKATSTFEQDFFKLLNNSIFGKTLEDPEKRLDVKLVSQWVDSENITKKQLSAEQLIARPNYHSATVFSENFVAVQMKPESIILDKPIYIGFTVLEISKSHMYNFHYSIMKPFYGCNLKLCYTDTDSFLYSIQTNDIYKDLKVRFQSYFDTSNYDDNNSYGIERKNKKVPGLFKDELGGQLIKEFVGLRSKLYCIKTENKEIKKAKGIKKTVVKKLLFEDYNNVLLHNDGLH</sequence>
<evidence type="ECO:0000313" key="2">
    <source>
        <dbReference type="Proteomes" id="UP001153292"/>
    </source>
</evidence>
<dbReference type="PANTHER" id="PTHR31511">
    <property type="entry name" value="PROTEIN CBG23764"/>
    <property type="match status" value="1"/>
</dbReference>
<dbReference type="PANTHER" id="PTHR31511:SF12">
    <property type="entry name" value="RHO TERMINATION FACTOR N-TERMINAL DOMAIN-CONTAINING PROTEIN"/>
    <property type="match status" value="1"/>
</dbReference>
<dbReference type="InterPro" id="IPR038563">
    <property type="entry name" value="Endonuclease_7_sf"/>
</dbReference>
<organism evidence="1 2">
    <name type="scientific">Chilo suppressalis</name>
    <name type="common">Asiatic rice borer moth</name>
    <dbReference type="NCBI Taxonomy" id="168631"/>
    <lineage>
        <taxon>Eukaryota</taxon>
        <taxon>Metazoa</taxon>
        <taxon>Ecdysozoa</taxon>
        <taxon>Arthropoda</taxon>
        <taxon>Hexapoda</taxon>
        <taxon>Insecta</taxon>
        <taxon>Pterygota</taxon>
        <taxon>Neoptera</taxon>
        <taxon>Endopterygota</taxon>
        <taxon>Lepidoptera</taxon>
        <taxon>Glossata</taxon>
        <taxon>Ditrysia</taxon>
        <taxon>Pyraloidea</taxon>
        <taxon>Crambidae</taxon>
        <taxon>Crambinae</taxon>
        <taxon>Chilo</taxon>
    </lineage>
</organism>
<dbReference type="SUPFAM" id="SSF56672">
    <property type="entry name" value="DNA/RNA polymerases"/>
    <property type="match status" value="1"/>
</dbReference>
<dbReference type="Proteomes" id="UP001153292">
    <property type="component" value="Chromosome 3"/>
</dbReference>
<dbReference type="InterPro" id="IPR043502">
    <property type="entry name" value="DNA/RNA_pol_sf"/>
</dbReference>
<evidence type="ECO:0008006" key="3">
    <source>
        <dbReference type="Google" id="ProtNLM"/>
    </source>
</evidence>
<reference evidence="1" key="1">
    <citation type="submission" date="2021-12" db="EMBL/GenBank/DDBJ databases">
        <authorList>
            <person name="King R."/>
        </authorList>
    </citation>
    <scope>NUCLEOTIDE SEQUENCE</scope>
</reference>
<dbReference type="EMBL" id="OU963896">
    <property type="protein sequence ID" value="CAH0404569.1"/>
    <property type="molecule type" value="Genomic_DNA"/>
</dbReference>
<proteinExistence type="predicted"/>
<evidence type="ECO:0000313" key="1">
    <source>
        <dbReference type="EMBL" id="CAH0404569.1"/>
    </source>
</evidence>